<reference evidence="5 6" key="1">
    <citation type="journal article" date="2016" name="Front. Microbiol.">
        <title>Comprehensive Phylogenetic Analysis of Bovine Non-aureus Staphylococci Species Based on Whole-Genome Sequencing.</title>
        <authorList>
            <person name="Naushad S."/>
            <person name="Barkema H.W."/>
            <person name="Luby C."/>
            <person name="Condas L.A."/>
            <person name="Nobrega D.B."/>
            <person name="Carson D.A."/>
            <person name="De Buck J."/>
        </authorList>
    </citation>
    <scope>NUCLEOTIDE SEQUENCE [LARGE SCALE GENOMIC DNA]</scope>
    <source>
        <strain evidence="5 6">SNUC 5959</strain>
    </source>
</reference>
<dbReference type="RefSeq" id="WP_107632958.1">
    <property type="nucleotide sequence ID" value="NZ_CP118163.1"/>
</dbReference>
<accession>A0A2T4RL44</accession>
<feature type="compositionally biased region" description="Basic and acidic residues" evidence="2">
    <location>
        <begin position="205"/>
        <end position="217"/>
    </location>
</feature>
<evidence type="ECO:0000256" key="1">
    <source>
        <dbReference type="ARBA" id="ARBA00093462"/>
    </source>
</evidence>
<dbReference type="STRING" id="1284.SHYC_07265"/>
<dbReference type="Gene3D" id="1.10.10.10">
    <property type="entry name" value="Winged helix-like DNA-binding domain superfamily/Winged helix DNA-binding domain"/>
    <property type="match status" value="1"/>
</dbReference>
<dbReference type="Pfam" id="PF21984">
    <property type="entry name" value="DnaD_N"/>
    <property type="match status" value="1"/>
</dbReference>
<dbReference type="InterPro" id="IPR053162">
    <property type="entry name" value="DnaD"/>
</dbReference>
<feature type="domain" description="DnaB/C C-terminal" evidence="3">
    <location>
        <begin position="126"/>
        <end position="196"/>
    </location>
</feature>
<comment type="similarity">
    <text evidence="1">Belongs to the DnaB/DnaD family.</text>
</comment>
<name>A0A2T4RL44_STAHY</name>
<dbReference type="PANTHER" id="PTHR37293:SF6">
    <property type="entry name" value="DNA REPLICATION PROTEIN DNAD"/>
    <property type="match status" value="1"/>
</dbReference>
<dbReference type="Gene3D" id="1.10.10.630">
    <property type="entry name" value="DnaD domain-like"/>
    <property type="match status" value="1"/>
</dbReference>
<protein>
    <submittedName>
        <fullName evidence="5">DnaD domain protein</fullName>
    </submittedName>
</protein>
<evidence type="ECO:0000256" key="2">
    <source>
        <dbReference type="SAM" id="MobiDB-lite"/>
    </source>
</evidence>
<dbReference type="InterPro" id="IPR036388">
    <property type="entry name" value="WH-like_DNA-bd_sf"/>
</dbReference>
<evidence type="ECO:0000259" key="4">
    <source>
        <dbReference type="Pfam" id="PF21984"/>
    </source>
</evidence>
<dbReference type="EMBL" id="QXVO01000014">
    <property type="protein sequence ID" value="RIO46028.1"/>
    <property type="molecule type" value="Genomic_DNA"/>
</dbReference>
<evidence type="ECO:0000259" key="3">
    <source>
        <dbReference type="Pfam" id="PF07261"/>
    </source>
</evidence>
<sequence>MNARELQIRPVVIRYELLNYYQSLGLNEADLVILIKILHAYEISNLQPSIDILKQGTTMQETEVTMIIQKLIRLDLLSMKVEKNSEGKFSEFINLDGFFNQFAQLLEHEKQQLDSENETAQFKRLFSKVESSFGRALSPLEIETLSQWIDVNHYPHQLIEAAIDEALSHNKLSLKYIDRILLNWQKNNVTTAEDAKPIRAKFKKQSQEGPKKIENFPKFDWLNGESPNGK</sequence>
<comment type="caution">
    <text evidence="5">The sequence shown here is derived from an EMBL/GenBank/DDBJ whole genome shotgun (WGS) entry which is preliminary data.</text>
</comment>
<dbReference type="PANTHER" id="PTHR37293">
    <property type="entry name" value="PHAGE REPLICATION PROTEIN-RELATED"/>
    <property type="match status" value="1"/>
</dbReference>
<dbReference type="Pfam" id="PF07261">
    <property type="entry name" value="DnaB_2"/>
    <property type="match status" value="1"/>
</dbReference>
<dbReference type="SUPFAM" id="SSF158499">
    <property type="entry name" value="DnaD domain-like"/>
    <property type="match status" value="1"/>
</dbReference>
<feature type="domain" description="DnaD N-terminal" evidence="4">
    <location>
        <begin position="17"/>
        <end position="112"/>
    </location>
</feature>
<evidence type="ECO:0000313" key="5">
    <source>
        <dbReference type="EMBL" id="RIO46028.1"/>
    </source>
</evidence>
<evidence type="ECO:0000313" key="6">
    <source>
        <dbReference type="Proteomes" id="UP000285625"/>
    </source>
</evidence>
<dbReference type="InterPro" id="IPR053843">
    <property type="entry name" value="DnaD_N"/>
</dbReference>
<dbReference type="Proteomes" id="UP000285625">
    <property type="component" value="Unassembled WGS sequence"/>
</dbReference>
<gene>
    <name evidence="5" type="ORF">BUZ57_06060</name>
</gene>
<feature type="region of interest" description="Disordered" evidence="2">
    <location>
        <begin position="200"/>
        <end position="230"/>
    </location>
</feature>
<dbReference type="InterPro" id="IPR006343">
    <property type="entry name" value="DnaB/C_C"/>
</dbReference>
<dbReference type="AlphaFoldDB" id="A0A2T4RL44"/>
<organism evidence="5 6">
    <name type="scientific">Staphylococcus hyicus</name>
    <dbReference type="NCBI Taxonomy" id="1284"/>
    <lineage>
        <taxon>Bacteria</taxon>
        <taxon>Bacillati</taxon>
        <taxon>Bacillota</taxon>
        <taxon>Bacilli</taxon>
        <taxon>Bacillales</taxon>
        <taxon>Staphylococcaceae</taxon>
        <taxon>Staphylococcus</taxon>
    </lineage>
</organism>
<proteinExistence type="inferred from homology"/>
<dbReference type="InterPro" id="IPR034829">
    <property type="entry name" value="DnaD-like_sf"/>
</dbReference>
<dbReference type="NCBIfam" id="TIGR01446">
    <property type="entry name" value="DnaD_dom"/>
    <property type="match status" value="1"/>
</dbReference>